<dbReference type="OMA" id="CIPIKDI"/>
<keyword evidence="6" id="KW-1185">Reference proteome</keyword>
<dbReference type="PANTHER" id="PTHR13356:SF0">
    <property type="entry name" value="SOSS COMPLEX SUBUNIT B HOMOLOG"/>
    <property type="match status" value="1"/>
</dbReference>
<dbReference type="AlphaFoldDB" id="A0A0B2VP92"/>
<dbReference type="OrthoDB" id="295715at2759"/>
<feature type="domain" description="Single-stranded DNA binding protein Ssb-like OB fold" evidence="3">
    <location>
        <begin position="35"/>
        <end position="97"/>
    </location>
</feature>
<sequence>MSSDAGSRITSIGQLVPGMKNLNVTFIVIDVGPSRRTQQGHDIRTVRVADPTGSILMCVWDTVAEVIKSGEIWRLRNGYTSVFRGALGLSCGKAGDLMKIGEFFMLFSEMPNMSEYSAELAAKYPMPRKGSPSDENGGNGNSGGNGSGGANGDHNTLQSYLGGKLVVDAGSAQVASTGPNHGSRATRRPFPLSRAEDENQRGKIPRIGI</sequence>
<protein>
    <submittedName>
        <fullName evidence="4">SOSS complex subunit B2</fullName>
    </submittedName>
</protein>
<dbReference type="InterPro" id="IPR048970">
    <property type="entry name" value="OB_Ssb-like"/>
</dbReference>
<dbReference type="EMBL" id="JPKZ01000811">
    <property type="protein sequence ID" value="KHN85336.1"/>
    <property type="molecule type" value="Genomic_DNA"/>
</dbReference>
<dbReference type="GO" id="GO:0070876">
    <property type="term" value="C:SOSS complex"/>
    <property type="evidence" value="ECO:0007669"/>
    <property type="project" value="TreeGrafter"/>
</dbReference>
<evidence type="ECO:0000313" key="6">
    <source>
        <dbReference type="Proteomes" id="UP000031036"/>
    </source>
</evidence>
<reference evidence="5" key="2">
    <citation type="submission" date="2018-11" db="EMBL/GenBank/DDBJ databases">
        <authorList>
            <consortium name="Pathogen Informatics"/>
        </authorList>
    </citation>
    <scope>NUCLEOTIDE SEQUENCE [LARGE SCALE GENOMIC DNA]</scope>
</reference>
<proteinExistence type="predicted"/>
<dbReference type="GO" id="GO:0003677">
    <property type="term" value="F:DNA binding"/>
    <property type="evidence" value="ECO:0007669"/>
    <property type="project" value="UniProtKB-KW"/>
</dbReference>
<dbReference type="InterPro" id="IPR012340">
    <property type="entry name" value="NA-bd_OB-fold"/>
</dbReference>
<name>A0A0B2VP92_TOXCA</name>
<evidence type="ECO:0000256" key="2">
    <source>
        <dbReference type="SAM" id="MobiDB-lite"/>
    </source>
</evidence>
<dbReference type="STRING" id="6265.A0A0B2VP92"/>
<dbReference type="Pfam" id="PF21473">
    <property type="entry name" value="OB_Ssb-like"/>
    <property type="match status" value="1"/>
</dbReference>
<evidence type="ECO:0000313" key="5">
    <source>
        <dbReference type="EMBL" id="VDM45458.1"/>
    </source>
</evidence>
<dbReference type="SUPFAM" id="SSF50249">
    <property type="entry name" value="Nucleic acid-binding proteins"/>
    <property type="match status" value="1"/>
</dbReference>
<dbReference type="InterPro" id="IPR051231">
    <property type="entry name" value="SOSS-B"/>
</dbReference>
<dbReference type="Gene3D" id="2.40.50.140">
    <property type="entry name" value="Nucleic acid-binding proteins"/>
    <property type="match status" value="1"/>
</dbReference>
<feature type="region of interest" description="Disordered" evidence="2">
    <location>
        <begin position="171"/>
        <end position="209"/>
    </location>
</feature>
<dbReference type="GO" id="GO:0000724">
    <property type="term" value="P:double-strand break repair via homologous recombination"/>
    <property type="evidence" value="ECO:0007669"/>
    <property type="project" value="TreeGrafter"/>
</dbReference>
<dbReference type="EMBL" id="UYWY01022086">
    <property type="protein sequence ID" value="VDM45458.1"/>
    <property type="molecule type" value="Genomic_DNA"/>
</dbReference>
<organism evidence="4 6">
    <name type="scientific">Toxocara canis</name>
    <name type="common">Canine roundworm</name>
    <dbReference type="NCBI Taxonomy" id="6265"/>
    <lineage>
        <taxon>Eukaryota</taxon>
        <taxon>Metazoa</taxon>
        <taxon>Ecdysozoa</taxon>
        <taxon>Nematoda</taxon>
        <taxon>Chromadorea</taxon>
        <taxon>Rhabditida</taxon>
        <taxon>Spirurina</taxon>
        <taxon>Ascaridomorpha</taxon>
        <taxon>Ascaridoidea</taxon>
        <taxon>Toxocaridae</taxon>
        <taxon>Toxocara</taxon>
    </lineage>
</organism>
<dbReference type="FunFam" id="2.40.50.140:FF:000072">
    <property type="entry name" value="SOSS complex subunit B2"/>
    <property type="match status" value="1"/>
</dbReference>
<dbReference type="Proteomes" id="UP000031036">
    <property type="component" value="Unassembled WGS sequence"/>
</dbReference>
<dbReference type="CDD" id="cd04491">
    <property type="entry name" value="SoSSB_OBF"/>
    <property type="match status" value="1"/>
</dbReference>
<dbReference type="GO" id="GO:0005694">
    <property type="term" value="C:chromosome"/>
    <property type="evidence" value="ECO:0007669"/>
    <property type="project" value="UniProtKB-ARBA"/>
</dbReference>
<evidence type="ECO:0000259" key="3">
    <source>
        <dbReference type="Pfam" id="PF21473"/>
    </source>
</evidence>
<evidence type="ECO:0000256" key="1">
    <source>
        <dbReference type="ARBA" id="ARBA00023125"/>
    </source>
</evidence>
<dbReference type="GO" id="GO:0010212">
    <property type="term" value="P:response to ionizing radiation"/>
    <property type="evidence" value="ECO:0007669"/>
    <property type="project" value="TreeGrafter"/>
</dbReference>
<dbReference type="PANTHER" id="PTHR13356">
    <property type="entry name" value="OB FOLD NUCLEIC ACID BINDING PROTEIN-RELATED"/>
    <property type="match status" value="1"/>
</dbReference>
<feature type="region of interest" description="Disordered" evidence="2">
    <location>
        <begin position="127"/>
        <end position="157"/>
    </location>
</feature>
<accession>A0A0B2VP92</accession>
<evidence type="ECO:0000313" key="4">
    <source>
        <dbReference type="EMBL" id="KHN85336.1"/>
    </source>
</evidence>
<reference evidence="4 6" key="1">
    <citation type="submission" date="2014-11" db="EMBL/GenBank/DDBJ databases">
        <title>Genetic blueprint of the zoonotic pathogen Toxocara canis.</title>
        <authorList>
            <person name="Zhu X.-Q."/>
            <person name="Korhonen P.K."/>
            <person name="Cai H."/>
            <person name="Young N.D."/>
            <person name="Nejsum P."/>
            <person name="von Samson-Himmelstjerna G."/>
            <person name="Boag P.R."/>
            <person name="Tan P."/>
            <person name="Li Q."/>
            <person name="Min J."/>
            <person name="Yang Y."/>
            <person name="Wang X."/>
            <person name="Fang X."/>
            <person name="Hall R.S."/>
            <person name="Hofmann A."/>
            <person name="Sternberg P.W."/>
            <person name="Jex A.R."/>
            <person name="Gasser R.B."/>
        </authorList>
    </citation>
    <scope>NUCLEOTIDE SEQUENCE [LARGE SCALE GENOMIC DNA]</scope>
    <source>
        <strain evidence="4">PN_DK_2014</strain>
    </source>
</reference>
<gene>
    <name evidence="4" type="primary">nabp1</name>
    <name evidence="4" type="ORF">Tcan_06254</name>
    <name evidence="5" type="ORF">TCNE_LOCUS14137</name>
</gene>
<dbReference type="GO" id="GO:0044818">
    <property type="term" value="P:mitotic G2/M transition checkpoint"/>
    <property type="evidence" value="ECO:0007669"/>
    <property type="project" value="TreeGrafter"/>
</dbReference>
<keyword evidence="1" id="KW-0238">DNA-binding</keyword>
<feature type="compositionally biased region" description="Gly residues" evidence="2">
    <location>
        <begin position="137"/>
        <end position="151"/>
    </location>
</feature>